<dbReference type="PANTHER" id="PTHR33755:SF5">
    <property type="entry name" value="TYPE II TOXIN-ANTITOXIN SYSTEM RELE_PARE FAMILY TOXIN"/>
    <property type="match status" value="1"/>
</dbReference>
<evidence type="ECO:0000313" key="3">
    <source>
        <dbReference type="EMBL" id="KAA6183737.1"/>
    </source>
</evidence>
<protein>
    <submittedName>
        <fullName evidence="3">Type II toxin-antitoxin system RelE/ParE family toxin</fullName>
    </submittedName>
</protein>
<name>A0A5M8FG94_9GAMM</name>
<organism evidence="3 4">
    <name type="scientific">Thiohalocapsa marina</name>
    <dbReference type="NCBI Taxonomy" id="424902"/>
    <lineage>
        <taxon>Bacteria</taxon>
        <taxon>Pseudomonadati</taxon>
        <taxon>Pseudomonadota</taxon>
        <taxon>Gammaproteobacteria</taxon>
        <taxon>Chromatiales</taxon>
        <taxon>Chromatiaceae</taxon>
        <taxon>Thiohalocapsa</taxon>
    </lineage>
</organism>
<dbReference type="AlphaFoldDB" id="A0A5M8FG94"/>
<accession>A0A5M8FG94</accession>
<dbReference type="InterPro" id="IPR051803">
    <property type="entry name" value="TA_system_RelE-like_toxin"/>
</dbReference>
<evidence type="ECO:0000256" key="1">
    <source>
        <dbReference type="ARBA" id="ARBA00006226"/>
    </source>
</evidence>
<dbReference type="Gene3D" id="3.30.2310.20">
    <property type="entry name" value="RelE-like"/>
    <property type="match status" value="1"/>
</dbReference>
<evidence type="ECO:0000313" key="4">
    <source>
        <dbReference type="Proteomes" id="UP000322981"/>
    </source>
</evidence>
<dbReference type="OrthoDB" id="9798046at2"/>
<evidence type="ECO:0000256" key="2">
    <source>
        <dbReference type="ARBA" id="ARBA00022649"/>
    </source>
</evidence>
<keyword evidence="4" id="KW-1185">Reference proteome</keyword>
<dbReference type="PANTHER" id="PTHR33755">
    <property type="entry name" value="TOXIN PARE1-RELATED"/>
    <property type="match status" value="1"/>
</dbReference>
<dbReference type="EMBL" id="VWXX01000029">
    <property type="protein sequence ID" value="KAA6183737.1"/>
    <property type="molecule type" value="Genomic_DNA"/>
</dbReference>
<dbReference type="InterPro" id="IPR035093">
    <property type="entry name" value="RelE/ParE_toxin_dom_sf"/>
</dbReference>
<dbReference type="Pfam" id="PF05016">
    <property type="entry name" value="ParE_toxin"/>
    <property type="match status" value="1"/>
</dbReference>
<dbReference type="Proteomes" id="UP000322981">
    <property type="component" value="Unassembled WGS sequence"/>
</dbReference>
<keyword evidence="2" id="KW-1277">Toxin-antitoxin system</keyword>
<gene>
    <name evidence="3" type="ORF">F2Q65_14975</name>
</gene>
<reference evidence="3 4" key="1">
    <citation type="submission" date="2019-09" db="EMBL/GenBank/DDBJ databases">
        <title>Whole-genome sequence of the purple sulfur bacterium Thiohalocapsa marina DSM 19078.</title>
        <authorList>
            <person name="Kyndt J.A."/>
            <person name="Meyer T.E."/>
        </authorList>
    </citation>
    <scope>NUCLEOTIDE SEQUENCE [LARGE SCALE GENOMIC DNA]</scope>
    <source>
        <strain evidence="3 4">DSM 19078</strain>
    </source>
</reference>
<dbReference type="InterPro" id="IPR007712">
    <property type="entry name" value="RelE/ParE_toxin"/>
</dbReference>
<comment type="similarity">
    <text evidence="1">Belongs to the RelE toxin family.</text>
</comment>
<comment type="caution">
    <text evidence="3">The sequence shown here is derived from an EMBL/GenBank/DDBJ whole genome shotgun (WGS) entry which is preliminary data.</text>
</comment>
<sequence>MAEIRVTLAESALGDLEGIREWYEEQGAADVGARLILEVLEHIEPLSDHPEIGRIVPEFGQTFLRELVHPPFRIVYRLDPGRARIVRVWRSERLLRLPPSDLSPSPED</sequence>
<proteinExistence type="inferred from homology"/>
<dbReference type="RefSeq" id="WP_150094213.1">
    <property type="nucleotide sequence ID" value="NZ_VWXX01000029.1"/>
</dbReference>